<dbReference type="GO" id="GO:0005886">
    <property type="term" value="C:plasma membrane"/>
    <property type="evidence" value="ECO:0007669"/>
    <property type="project" value="UniProtKB-SubCell"/>
</dbReference>
<dbReference type="PANTHER" id="PTHR22683">
    <property type="entry name" value="SPORULATION PROTEIN RELATED"/>
    <property type="match status" value="1"/>
</dbReference>
<keyword evidence="5 8" id="KW-0067">ATP-binding</keyword>
<reference evidence="12 13" key="1">
    <citation type="submission" date="2018-06" db="EMBL/GenBank/DDBJ databases">
        <authorList>
            <consortium name="Pathogen Informatics"/>
            <person name="Doyle S."/>
        </authorList>
    </citation>
    <scope>NUCLEOTIDE SEQUENCE [LARGE SCALE GENOMIC DNA]</scope>
    <source>
        <strain evidence="12 13">NCTC1542</strain>
    </source>
</reference>
<evidence type="ECO:0000256" key="7">
    <source>
        <dbReference type="ARBA" id="ARBA00023136"/>
    </source>
</evidence>
<dbReference type="GO" id="GO:0005524">
    <property type="term" value="F:ATP binding"/>
    <property type="evidence" value="ECO:0007669"/>
    <property type="project" value="UniProtKB-UniRule"/>
</dbReference>
<dbReference type="Pfam" id="PF01580">
    <property type="entry name" value="FtsK_SpoIIIE"/>
    <property type="match status" value="1"/>
</dbReference>
<dbReference type="InterPro" id="IPR002543">
    <property type="entry name" value="FtsK_dom"/>
</dbReference>
<evidence type="ECO:0000256" key="4">
    <source>
        <dbReference type="ARBA" id="ARBA00022741"/>
    </source>
</evidence>
<evidence type="ECO:0000256" key="3">
    <source>
        <dbReference type="ARBA" id="ARBA00022692"/>
    </source>
</evidence>
<dbReference type="EMBL" id="UGQY01000006">
    <property type="protein sequence ID" value="SUA31397.1"/>
    <property type="molecule type" value="Genomic_DNA"/>
</dbReference>
<dbReference type="NCBIfam" id="TIGR03924">
    <property type="entry name" value="T7SS_EccC_a"/>
    <property type="match status" value="1"/>
</dbReference>
<feature type="binding site" evidence="8">
    <location>
        <begin position="493"/>
        <end position="500"/>
    </location>
    <ligand>
        <name>ATP</name>
        <dbReference type="ChEBI" id="CHEBI:30616"/>
    </ligand>
</feature>
<dbReference type="AlphaFoldDB" id="A0A378WC84"/>
<dbReference type="InterPro" id="IPR023836">
    <property type="entry name" value="EccCa-like_Actinobacteria"/>
</dbReference>
<dbReference type="Gene3D" id="3.40.50.300">
    <property type="entry name" value="P-loop containing nucleotide triphosphate hydrolases"/>
    <property type="match status" value="1"/>
</dbReference>
<feature type="transmembrane region" description="Helical" evidence="10">
    <location>
        <begin position="41"/>
        <end position="59"/>
    </location>
</feature>
<dbReference type="PANTHER" id="PTHR22683:SF1">
    <property type="entry name" value="TYPE VII SECRETION SYSTEM PROTEIN ESSC"/>
    <property type="match status" value="1"/>
</dbReference>
<protein>
    <submittedName>
        <fullName evidence="12">Type VII secretion protein EccCa</fullName>
    </submittedName>
</protein>
<dbReference type="InterPro" id="IPR027417">
    <property type="entry name" value="P-loop_NTPase"/>
</dbReference>
<dbReference type="SUPFAM" id="SSF52540">
    <property type="entry name" value="P-loop containing nucleoside triphosphate hydrolases"/>
    <property type="match status" value="1"/>
</dbReference>
<dbReference type="CDD" id="cd01127">
    <property type="entry name" value="TrwB_TraG_TraD_VirD4"/>
    <property type="match status" value="1"/>
</dbReference>
<dbReference type="Proteomes" id="UP000255389">
    <property type="component" value="Unassembled WGS sequence"/>
</dbReference>
<evidence type="ECO:0000256" key="8">
    <source>
        <dbReference type="PROSITE-ProRule" id="PRU00289"/>
    </source>
</evidence>
<evidence type="ECO:0000256" key="6">
    <source>
        <dbReference type="ARBA" id="ARBA00022989"/>
    </source>
</evidence>
<evidence type="ECO:0000256" key="2">
    <source>
        <dbReference type="ARBA" id="ARBA00022475"/>
    </source>
</evidence>
<feature type="region of interest" description="Disordered" evidence="9">
    <location>
        <begin position="716"/>
        <end position="738"/>
    </location>
</feature>
<evidence type="ECO:0000259" key="11">
    <source>
        <dbReference type="PROSITE" id="PS50901"/>
    </source>
</evidence>
<gene>
    <name evidence="12" type="primary">eccCa1_4</name>
    <name evidence="12" type="ORF">NCTC1542_06751</name>
</gene>
<name>A0A378WC84_MYCFO</name>
<evidence type="ECO:0000256" key="5">
    <source>
        <dbReference type="ARBA" id="ARBA00022840"/>
    </source>
</evidence>
<evidence type="ECO:0000313" key="12">
    <source>
        <dbReference type="EMBL" id="SUA31397.1"/>
    </source>
</evidence>
<evidence type="ECO:0000256" key="9">
    <source>
        <dbReference type="SAM" id="MobiDB-lite"/>
    </source>
</evidence>
<keyword evidence="3 10" id="KW-0812">Transmembrane</keyword>
<keyword evidence="6 10" id="KW-1133">Transmembrane helix</keyword>
<proteinExistence type="predicted"/>
<organism evidence="12 13">
    <name type="scientific">Mycolicibacterium fortuitum</name>
    <name type="common">Mycobacterium fortuitum</name>
    <dbReference type="NCBI Taxonomy" id="1766"/>
    <lineage>
        <taxon>Bacteria</taxon>
        <taxon>Bacillati</taxon>
        <taxon>Actinomycetota</taxon>
        <taxon>Actinomycetes</taxon>
        <taxon>Mycobacteriales</taxon>
        <taxon>Mycobacteriaceae</taxon>
        <taxon>Mycolicibacterium</taxon>
    </lineage>
</organism>
<evidence type="ECO:0000256" key="10">
    <source>
        <dbReference type="SAM" id="Phobius"/>
    </source>
</evidence>
<evidence type="ECO:0000313" key="13">
    <source>
        <dbReference type="Proteomes" id="UP000255389"/>
    </source>
</evidence>
<feature type="domain" description="FtsK" evidence="11">
    <location>
        <begin position="469"/>
        <end position="675"/>
    </location>
</feature>
<sequence>MTARKFTPTFKRGPASVSGEVTPASPPELGEEIEAQGWKKYLPAVMVVAIVGMIGLMIFTGVRQFSPVMLMMPMMFIMMGVSMMSNMGSQSKSVPELDADRKVFLRYLTDLRPRVAKSADQQVSYWAYHAPNPNDLVGLVGGTRQWSRQPKHDLFCAARIGTGTVPADDKLLQPASLSTDGANAPVDSMVGPSAAPQPYLEPVAHMWLIKFIRAHGLIQDCPKAVNLKSHATVSLGGDPARAASLLRAMVCHLAAFHSPDDLQIRVLTDNPEDPDWSWIKWLPHTHHPTLQGPSGPRRLIFPNDDRHITDLAARSPHAAGTTPAGPYHLILNLTGQTSYPREGRAGVTYITLGQTRANYQIRVDANGEVYNREPNAGGASATRRWQLVGTADELSSSDARVFARRLAGWTMQVNQVVGPARTVTRSDTRWHTMLGADTIEEITPDRWITPIPDSHQDRLRFPVGHNQKTGEVCYLDIKEGADGGNGPHGMLIGTTGSGKSEFLKTMLLSAIATHSPAQLNLLCADFKGGTAFQGMEREPHTTAVITNLETESDLVERMEDVVYGEVERRERILKETAEALRQAVPDVKTYERLRESGVDLPPMPALFIVLDEFAEMLKIHPEFNDLFQTIVAKGRGLRIHLLLATQALENVNLQKIEPNLTYRIAMRTANTHESKRVIDTPEAAYISNNEPGVGYIRFNLSEDPVKFAGARTDLPYEATDHPRADNSAPRGPAAPRVHPVVAFRG</sequence>
<dbReference type="InterPro" id="IPR050206">
    <property type="entry name" value="FtsK/SpoIIIE/SftA"/>
</dbReference>
<keyword evidence="2" id="KW-1003">Cell membrane</keyword>
<keyword evidence="7 10" id="KW-0472">Membrane</keyword>
<dbReference type="GO" id="GO:0003677">
    <property type="term" value="F:DNA binding"/>
    <property type="evidence" value="ECO:0007669"/>
    <property type="project" value="InterPro"/>
</dbReference>
<comment type="subcellular location">
    <subcellularLocation>
        <location evidence="1">Cell membrane</location>
        <topology evidence="1">Multi-pass membrane protein</topology>
    </subcellularLocation>
</comment>
<accession>A0A378WC84</accession>
<evidence type="ECO:0000256" key="1">
    <source>
        <dbReference type="ARBA" id="ARBA00004651"/>
    </source>
</evidence>
<keyword evidence="4 8" id="KW-0547">Nucleotide-binding</keyword>
<feature type="region of interest" description="Disordered" evidence="9">
    <location>
        <begin position="1"/>
        <end position="26"/>
    </location>
</feature>
<dbReference type="PROSITE" id="PS50901">
    <property type="entry name" value="FTSK"/>
    <property type="match status" value="1"/>
</dbReference>